<dbReference type="GO" id="GO:0102559">
    <property type="term" value="F:peptide chain release factor N(5)-glutamine methyltransferase activity"/>
    <property type="evidence" value="ECO:0007669"/>
    <property type="project" value="UniProtKB-EC"/>
</dbReference>
<comment type="catalytic activity">
    <reaction evidence="5">
        <text>L-glutaminyl-[peptide chain release factor] + S-adenosyl-L-methionine = N(5)-methyl-L-glutaminyl-[peptide chain release factor] + S-adenosyl-L-homocysteine + H(+)</text>
        <dbReference type="Rhea" id="RHEA:42896"/>
        <dbReference type="Rhea" id="RHEA-COMP:10271"/>
        <dbReference type="Rhea" id="RHEA-COMP:10272"/>
        <dbReference type="ChEBI" id="CHEBI:15378"/>
        <dbReference type="ChEBI" id="CHEBI:30011"/>
        <dbReference type="ChEBI" id="CHEBI:57856"/>
        <dbReference type="ChEBI" id="CHEBI:59789"/>
        <dbReference type="ChEBI" id="CHEBI:61891"/>
        <dbReference type="EC" id="2.1.1.297"/>
    </reaction>
</comment>
<dbReference type="NCBIfam" id="TIGR03534">
    <property type="entry name" value="RF_mod_PrmC"/>
    <property type="match status" value="1"/>
</dbReference>
<comment type="caution">
    <text evidence="7">The sequence shown here is derived from an EMBL/GenBank/DDBJ whole genome shotgun (WGS) entry which is preliminary data.</text>
</comment>
<gene>
    <name evidence="7" type="primary">prmC</name>
    <name evidence="7" type="ORF">IC612_00430</name>
</gene>
<dbReference type="CDD" id="cd02440">
    <property type="entry name" value="AdoMet_MTases"/>
    <property type="match status" value="1"/>
</dbReference>
<dbReference type="Pfam" id="PF05175">
    <property type="entry name" value="MTS"/>
    <property type="match status" value="1"/>
</dbReference>
<dbReference type="InterPro" id="IPR002052">
    <property type="entry name" value="DNA_methylase_N6_adenine_CS"/>
</dbReference>
<dbReference type="Gene3D" id="3.40.50.150">
    <property type="entry name" value="Vaccinia Virus protein VP39"/>
    <property type="match status" value="1"/>
</dbReference>
<accession>A0A930YTV0</accession>
<evidence type="ECO:0000256" key="4">
    <source>
        <dbReference type="ARBA" id="ARBA00022691"/>
    </source>
</evidence>
<dbReference type="PANTHER" id="PTHR18895">
    <property type="entry name" value="HEMK METHYLTRANSFERASE"/>
    <property type="match status" value="1"/>
</dbReference>
<dbReference type="InterPro" id="IPR050320">
    <property type="entry name" value="N5-glutamine_MTase"/>
</dbReference>
<dbReference type="GO" id="GO:0032259">
    <property type="term" value="P:methylation"/>
    <property type="evidence" value="ECO:0007669"/>
    <property type="project" value="UniProtKB-KW"/>
</dbReference>
<dbReference type="Proteomes" id="UP000694480">
    <property type="component" value="Unassembled WGS sequence"/>
</dbReference>
<evidence type="ECO:0000256" key="5">
    <source>
        <dbReference type="ARBA" id="ARBA00048391"/>
    </source>
</evidence>
<evidence type="ECO:0000313" key="7">
    <source>
        <dbReference type="EMBL" id="MBF5026263.1"/>
    </source>
</evidence>
<protein>
    <recommendedName>
        <fullName evidence="1">peptide chain release factor N(5)-glutamine methyltransferase</fullName>
        <ecNumber evidence="1">2.1.1.297</ecNumber>
    </recommendedName>
</protein>
<feature type="domain" description="Methyltransferase small" evidence="6">
    <location>
        <begin position="99"/>
        <end position="181"/>
    </location>
</feature>
<evidence type="ECO:0000256" key="1">
    <source>
        <dbReference type="ARBA" id="ARBA00012771"/>
    </source>
</evidence>
<dbReference type="PANTHER" id="PTHR18895:SF74">
    <property type="entry name" value="MTRF1L RELEASE FACTOR GLUTAMINE METHYLTRANSFERASE"/>
    <property type="match status" value="1"/>
</dbReference>
<dbReference type="InterPro" id="IPR004556">
    <property type="entry name" value="HemK-like"/>
</dbReference>
<name>A0A930YTV0_9FLAO</name>
<dbReference type="SUPFAM" id="SSF53335">
    <property type="entry name" value="S-adenosyl-L-methionine-dependent methyltransferases"/>
    <property type="match status" value="1"/>
</dbReference>
<dbReference type="EMBL" id="JADKYY010000001">
    <property type="protein sequence ID" value="MBF5026263.1"/>
    <property type="molecule type" value="Genomic_DNA"/>
</dbReference>
<keyword evidence="3 7" id="KW-0808">Transferase</keyword>
<evidence type="ECO:0000259" key="6">
    <source>
        <dbReference type="Pfam" id="PF05175"/>
    </source>
</evidence>
<dbReference type="AlphaFoldDB" id="A0A930YTV0"/>
<keyword evidence="8" id="KW-1185">Reference proteome</keyword>
<dbReference type="InterPro" id="IPR019874">
    <property type="entry name" value="RF_methyltr_PrmC"/>
</dbReference>
<evidence type="ECO:0000256" key="3">
    <source>
        <dbReference type="ARBA" id="ARBA00022679"/>
    </source>
</evidence>
<dbReference type="NCBIfam" id="TIGR00536">
    <property type="entry name" value="hemK_fam"/>
    <property type="match status" value="1"/>
</dbReference>
<evidence type="ECO:0000256" key="2">
    <source>
        <dbReference type="ARBA" id="ARBA00022603"/>
    </source>
</evidence>
<sequence>MDAFSLQLEFDRRLQHLYSQSEIRFLYQQISGHFTRESEIRNALLRLEQSEPYQYIIGESTFYGKDFVVTPSVLIPRPETEELVELALQRIALEKDFKEHLTIVDIGTGSGVIPIILKIHQPHAVVWGIDVSPEAIEIAKSNAQRHLQKIEFVCMDYLRSSFPVQNVDVLISNPPYISEEELQNIERNVLGFEPYNALFAPGPDPLVFYRKLAKDAQSHLRSGGLVLVEINQKLGNETLDLFNKVCTRTELIQDLSGNDRFVVGIK</sequence>
<dbReference type="GO" id="GO:0003676">
    <property type="term" value="F:nucleic acid binding"/>
    <property type="evidence" value="ECO:0007669"/>
    <property type="project" value="InterPro"/>
</dbReference>
<proteinExistence type="predicted"/>
<dbReference type="InterPro" id="IPR007848">
    <property type="entry name" value="Small_mtfrase_dom"/>
</dbReference>
<dbReference type="PROSITE" id="PS00092">
    <property type="entry name" value="N6_MTASE"/>
    <property type="match status" value="1"/>
</dbReference>
<dbReference type="InterPro" id="IPR029063">
    <property type="entry name" value="SAM-dependent_MTases_sf"/>
</dbReference>
<keyword evidence="4" id="KW-0949">S-adenosyl-L-methionine</keyword>
<reference evidence="7" key="1">
    <citation type="submission" date="2020-11" db="EMBL/GenBank/DDBJ databases">
        <title>Genome seq and assembly of Planobacterium sp.</title>
        <authorList>
            <person name="Chhetri G."/>
        </authorList>
    </citation>
    <scope>NUCLEOTIDE SEQUENCE</scope>
    <source>
        <strain evidence="7">GCR5</strain>
    </source>
</reference>
<keyword evidence="2 7" id="KW-0489">Methyltransferase</keyword>
<evidence type="ECO:0000313" key="8">
    <source>
        <dbReference type="Proteomes" id="UP000694480"/>
    </source>
</evidence>
<dbReference type="EC" id="2.1.1.297" evidence="1"/>
<organism evidence="7 8">
    <name type="scientific">Planobacterium oryzisoli</name>
    <dbReference type="NCBI Taxonomy" id="2771435"/>
    <lineage>
        <taxon>Bacteria</taxon>
        <taxon>Pseudomonadati</taxon>
        <taxon>Bacteroidota</taxon>
        <taxon>Flavobacteriia</taxon>
        <taxon>Flavobacteriales</taxon>
        <taxon>Weeksellaceae</taxon>
        <taxon>Chryseobacterium group</taxon>
        <taxon>Chryseobacterium</taxon>
    </lineage>
</organism>
<dbReference type="RefSeq" id="WP_194738198.1">
    <property type="nucleotide sequence ID" value="NZ_JADKYY010000001.1"/>
</dbReference>